<dbReference type="Proteomes" id="UP000320314">
    <property type="component" value="Unassembled WGS sequence"/>
</dbReference>
<feature type="transmembrane region" description="Helical" evidence="1">
    <location>
        <begin position="134"/>
        <end position="152"/>
    </location>
</feature>
<keyword evidence="1" id="KW-0472">Membrane</keyword>
<organism evidence="2 3">
    <name type="scientific">Pararhizobium mangrovi</name>
    <dbReference type="NCBI Taxonomy" id="2590452"/>
    <lineage>
        <taxon>Bacteria</taxon>
        <taxon>Pseudomonadati</taxon>
        <taxon>Pseudomonadota</taxon>
        <taxon>Alphaproteobacteria</taxon>
        <taxon>Hyphomicrobiales</taxon>
        <taxon>Rhizobiaceae</taxon>
        <taxon>Rhizobium/Agrobacterium group</taxon>
        <taxon>Pararhizobium</taxon>
    </lineage>
</organism>
<protein>
    <submittedName>
        <fullName evidence="2">Uncharacterized protein</fullName>
    </submittedName>
</protein>
<keyword evidence="3" id="KW-1185">Reference proteome</keyword>
<keyword evidence="1" id="KW-1133">Transmembrane helix</keyword>
<accession>A0A506UB73</accession>
<dbReference type="AlphaFoldDB" id="A0A506UB73"/>
<dbReference type="OrthoDB" id="8369361at2"/>
<dbReference type="EMBL" id="VHLH01000004">
    <property type="protein sequence ID" value="TPW31180.1"/>
    <property type="molecule type" value="Genomic_DNA"/>
</dbReference>
<name>A0A506UB73_9HYPH</name>
<evidence type="ECO:0000256" key="1">
    <source>
        <dbReference type="SAM" id="Phobius"/>
    </source>
</evidence>
<proteinExistence type="predicted"/>
<reference evidence="2 3" key="1">
    <citation type="submission" date="2019-06" db="EMBL/GenBank/DDBJ databases">
        <authorList>
            <person name="Li M."/>
        </authorList>
    </citation>
    <scope>NUCLEOTIDE SEQUENCE [LARGE SCALE GENOMIC DNA]</scope>
    <source>
        <strain evidence="2 3">BGMRC6574</strain>
    </source>
</reference>
<feature type="transmembrane region" description="Helical" evidence="1">
    <location>
        <begin position="76"/>
        <end position="95"/>
    </location>
</feature>
<feature type="transmembrane region" description="Helical" evidence="1">
    <location>
        <begin position="107"/>
        <end position="128"/>
    </location>
</feature>
<keyword evidence="1" id="KW-0812">Transmembrane</keyword>
<evidence type="ECO:0000313" key="3">
    <source>
        <dbReference type="Proteomes" id="UP000320314"/>
    </source>
</evidence>
<dbReference type="RefSeq" id="WP_141165541.1">
    <property type="nucleotide sequence ID" value="NZ_VHLH01000004.1"/>
</dbReference>
<comment type="caution">
    <text evidence="2">The sequence shown here is derived from an EMBL/GenBank/DDBJ whole genome shotgun (WGS) entry which is preliminary data.</text>
</comment>
<sequence>MPSKRAAMPQRDQWSTAGEMFPSRVFGRLKRRFPERIVEWLCAAELVGWGAVFYGRPFIFSNPAMGMLRKMAPAELWGVCLMTVGALWIVGLVVNGARHKTTSKIRATCATAGLVTFLLLALGFAVAYPEQMTGLWLVTLILHVLAAAYSVFRAMVDHERG</sequence>
<feature type="transmembrane region" description="Helical" evidence="1">
    <location>
        <begin position="37"/>
        <end position="56"/>
    </location>
</feature>
<gene>
    <name evidence="2" type="ORF">FJU11_02990</name>
</gene>
<evidence type="ECO:0000313" key="2">
    <source>
        <dbReference type="EMBL" id="TPW31180.1"/>
    </source>
</evidence>